<accession>K1LVJ0</accession>
<name>K1LVJ0_CECL9</name>
<protein>
    <submittedName>
        <fullName evidence="1">Uncharacterized protein</fullName>
    </submittedName>
</protein>
<proteinExistence type="predicted"/>
<sequence length="64" mass="7355">MQFLIFPQFCGTGFRLLKLRVLLTDRSNRHHDPGGLGEGSPKTKEILLLIGKVTYKTTCPMHWR</sequence>
<evidence type="ECO:0000313" key="2">
    <source>
        <dbReference type="Proteomes" id="UP000004478"/>
    </source>
</evidence>
<reference evidence="1 2" key="1">
    <citation type="journal article" date="2012" name="J. Bacteriol.">
        <title>Draft Genome Sequence of Cecembia lonarensis Strain LW9T, Isolated from Lonar Lake, a Haloalkaline Lake in India.</title>
        <authorList>
            <person name="Shivaji S."/>
            <person name="Ara S."/>
            <person name="Singh A."/>
            <person name="Pinnaka A.K."/>
        </authorList>
    </citation>
    <scope>NUCLEOTIDE SEQUENCE [LARGE SCALE GENOMIC DNA]</scope>
    <source>
        <strain evidence="1 2">LW9</strain>
    </source>
</reference>
<gene>
    <name evidence="1" type="ORF">B879_03251</name>
</gene>
<organism evidence="1 2">
    <name type="scientific">Cecembia lonarensis (strain CCUG 58316 / KCTC 22772 / LW9)</name>
    <dbReference type="NCBI Taxonomy" id="1225176"/>
    <lineage>
        <taxon>Bacteria</taxon>
        <taxon>Pseudomonadati</taxon>
        <taxon>Bacteroidota</taxon>
        <taxon>Cytophagia</taxon>
        <taxon>Cytophagales</taxon>
        <taxon>Cyclobacteriaceae</taxon>
        <taxon>Cecembia</taxon>
    </lineage>
</organism>
<comment type="caution">
    <text evidence="1">The sequence shown here is derived from an EMBL/GenBank/DDBJ whole genome shotgun (WGS) entry which is preliminary data.</text>
</comment>
<dbReference type="Proteomes" id="UP000004478">
    <property type="component" value="Unassembled WGS sequence"/>
</dbReference>
<evidence type="ECO:0000313" key="1">
    <source>
        <dbReference type="EMBL" id="EKB48149.1"/>
    </source>
</evidence>
<keyword evidence="2" id="KW-1185">Reference proteome</keyword>
<dbReference type="AlphaFoldDB" id="K1LVJ0"/>
<dbReference type="EMBL" id="AMGM01000067">
    <property type="protein sequence ID" value="EKB48149.1"/>
    <property type="molecule type" value="Genomic_DNA"/>
</dbReference>